<gene>
    <name evidence="2" type="ORF">OLEA9_A039423</name>
</gene>
<dbReference type="OrthoDB" id="1730120at2759"/>
<dbReference type="Proteomes" id="UP000594638">
    <property type="component" value="Unassembled WGS sequence"/>
</dbReference>
<dbReference type="Gramene" id="OE9A039423T1">
    <property type="protein sequence ID" value="OE9A039423C1"/>
    <property type="gene ID" value="OE9A039423"/>
</dbReference>
<name>A0A8S0Q3W2_OLEEU</name>
<comment type="caution">
    <text evidence="2">The sequence shown here is derived from an EMBL/GenBank/DDBJ whole genome shotgun (WGS) entry which is preliminary data.</text>
</comment>
<accession>A0A8S0Q3W2</accession>
<dbReference type="EMBL" id="CACTIH010000360">
    <property type="protein sequence ID" value="CAA2959977.1"/>
    <property type="molecule type" value="Genomic_DNA"/>
</dbReference>
<protein>
    <submittedName>
        <fullName evidence="2">Uncharacterized protein</fullName>
    </submittedName>
</protein>
<feature type="region of interest" description="Disordered" evidence="1">
    <location>
        <begin position="92"/>
        <end position="112"/>
    </location>
</feature>
<reference evidence="2 3" key="1">
    <citation type="submission" date="2019-12" db="EMBL/GenBank/DDBJ databases">
        <authorList>
            <person name="Alioto T."/>
            <person name="Alioto T."/>
            <person name="Gomez Garrido J."/>
        </authorList>
    </citation>
    <scope>NUCLEOTIDE SEQUENCE [LARGE SCALE GENOMIC DNA]</scope>
</reference>
<evidence type="ECO:0000256" key="1">
    <source>
        <dbReference type="SAM" id="MobiDB-lite"/>
    </source>
</evidence>
<evidence type="ECO:0000313" key="2">
    <source>
        <dbReference type="EMBL" id="CAA2959977.1"/>
    </source>
</evidence>
<organism evidence="2 3">
    <name type="scientific">Olea europaea subsp. europaea</name>
    <dbReference type="NCBI Taxonomy" id="158383"/>
    <lineage>
        <taxon>Eukaryota</taxon>
        <taxon>Viridiplantae</taxon>
        <taxon>Streptophyta</taxon>
        <taxon>Embryophyta</taxon>
        <taxon>Tracheophyta</taxon>
        <taxon>Spermatophyta</taxon>
        <taxon>Magnoliopsida</taxon>
        <taxon>eudicotyledons</taxon>
        <taxon>Gunneridae</taxon>
        <taxon>Pentapetalae</taxon>
        <taxon>asterids</taxon>
        <taxon>lamiids</taxon>
        <taxon>Lamiales</taxon>
        <taxon>Oleaceae</taxon>
        <taxon>Oleeae</taxon>
        <taxon>Olea</taxon>
    </lineage>
</organism>
<dbReference type="AlphaFoldDB" id="A0A8S0Q3W2"/>
<dbReference type="Pfam" id="PF14223">
    <property type="entry name" value="Retrotran_gag_2"/>
    <property type="match status" value="1"/>
</dbReference>
<keyword evidence="3" id="KW-1185">Reference proteome</keyword>
<evidence type="ECO:0000313" key="3">
    <source>
        <dbReference type="Proteomes" id="UP000594638"/>
    </source>
</evidence>
<proteinExistence type="predicted"/>
<sequence>MDTGKDLEANLSNFSILVKSFAHNDKKFEDEDLAVIIFNSLPDSSKDIKNVIKYSKDNLTQTIVTSALRSRELEVKRKSRIRSREENMFVKERAEKKENNFNNRRSKLKSKN</sequence>